<dbReference type="InterPro" id="IPR041588">
    <property type="entry name" value="Integrase_H2C2"/>
</dbReference>
<dbReference type="Pfam" id="PF17921">
    <property type="entry name" value="Integrase_H2C2"/>
    <property type="match status" value="1"/>
</dbReference>
<reference evidence="2 3" key="1">
    <citation type="submission" date="2024-07" db="EMBL/GenBank/DDBJ databases">
        <title>Chromosome-level genome assembly of the water stick insect Ranatra chinensis (Heteroptera: Nepidae).</title>
        <authorList>
            <person name="Liu X."/>
        </authorList>
    </citation>
    <scope>NUCLEOTIDE SEQUENCE [LARGE SCALE GENOMIC DNA]</scope>
    <source>
        <strain evidence="2">Cailab_2021Rc</strain>
        <tissue evidence="2">Muscle</tissue>
    </source>
</reference>
<dbReference type="Proteomes" id="UP001558652">
    <property type="component" value="Unassembled WGS sequence"/>
</dbReference>
<proteinExistence type="predicted"/>
<evidence type="ECO:0000313" key="2">
    <source>
        <dbReference type="EMBL" id="KAL1122868.1"/>
    </source>
</evidence>
<protein>
    <recommendedName>
        <fullName evidence="1">Integrase zinc-binding domain-containing protein</fullName>
    </recommendedName>
</protein>
<dbReference type="EMBL" id="JBFDAA010000013">
    <property type="protein sequence ID" value="KAL1122868.1"/>
    <property type="molecule type" value="Genomic_DNA"/>
</dbReference>
<comment type="caution">
    <text evidence="2">The sequence shown here is derived from an EMBL/GenBank/DDBJ whole genome shotgun (WGS) entry which is preliminary data.</text>
</comment>
<name>A0ABD0Y625_9HEMI</name>
<dbReference type="AlphaFoldDB" id="A0ABD0Y625"/>
<evidence type="ECO:0000313" key="3">
    <source>
        <dbReference type="Proteomes" id="UP001558652"/>
    </source>
</evidence>
<sequence length="298" mass="33774">MEQATTTTLEAVAPTPDYITMAQLAEAVTRGSSGLRHRDYHRPRLRYKEAQRKIRGLPASCRAVSSETTENEAGRSGPPFVKQRIQAGTDASAIGYEVRFLEKLVKEAVQRKLPDKLRGHVRTLEENASFEAVLARIDEEEDIYQASKEDKIGITDELVEPGHYYVYGDTKDGQKLITVLYETGLLAKRSVLTGVTKRLTIIEGEEEQRRLLRDYHVGKTNYRGVQETVSHLRRRNYWPKMTKMVTEKLARCEVCARAKYVRTPQETPQMVTPTPEKPLDVVEADLVFLDGAIPAYAH</sequence>
<evidence type="ECO:0000259" key="1">
    <source>
        <dbReference type="Pfam" id="PF17921"/>
    </source>
</evidence>
<dbReference type="Gene3D" id="1.10.340.70">
    <property type="match status" value="1"/>
</dbReference>
<keyword evidence="3" id="KW-1185">Reference proteome</keyword>
<organism evidence="2 3">
    <name type="scientific">Ranatra chinensis</name>
    <dbReference type="NCBI Taxonomy" id="642074"/>
    <lineage>
        <taxon>Eukaryota</taxon>
        <taxon>Metazoa</taxon>
        <taxon>Ecdysozoa</taxon>
        <taxon>Arthropoda</taxon>
        <taxon>Hexapoda</taxon>
        <taxon>Insecta</taxon>
        <taxon>Pterygota</taxon>
        <taxon>Neoptera</taxon>
        <taxon>Paraneoptera</taxon>
        <taxon>Hemiptera</taxon>
        <taxon>Heteroptera</taxon>
        <taxon>Panheteroptera</taxon>
        <taxon>Nepomorpha</taxon>
        <taxon>Nepidae</taxon>
        <taxon>Ranatrinae</taxon>
        <taxon>Ranatra</taxon>
    </lineage>
</organism>
<accession>A0ABD0Y625</accession>
<feature type="domain" description="Integrase zinc-binding" evidence="1">
    <location>
        <begin position="206"/>
        <end position="259"/>
    </location>
</feature>
<gene>
    <name evidence="2" type="ORF">AAG570_003194</name>
</gene>